<dbReference type="EMBL" id="BDGU01000497">
    <property type="protein sequence ID" value="GAW07767.1"/>
    <property type="molecule type" value="Genomic_DNA"/>
</dbReference>
<accession>A0A1Q3EKM3</accession>
<protein>
    <submittedName>
        <fullName evidence="7">Heterotrimeric G-protein alpha GPA1-like protein</fullName>
    </submittedName>
</protein>
<name>A0A1Q3EKM3_LENED</name>
<keyword evidence="4" id="KW-0807">Transducer</keyword>
<feature type="binding site" evidence="5">
    <location>
        <begin position="150"/>
        <end position="151"/>
    </location>
    <ligand>
        <name>GTP</name>
        <dbReference type="ChEBI" id="CHEBI:37565"/>
    </ligand>
</feature>
<comment type="caution">
    <text evidence="7">The sequence shown here is derived from an EMBL/GenBank/DDBJ whole genome shotgun (WGS) entry which is preliminary data.</text>
</comment>
<keyword evidence="8" id="KW-1185">Reference proteome</keyword>
<reference evidence="7 8" key="2">
    <citation type="submission" date="2017-02" db="EMBL/GenBank/DDBJ databases">
        <title>A genome survey and senescence transcriptome analysis in Lentinula edodes.</title>
        <authorList>
            <person name="Sakamoto Y."/>
            <person name="Nakade K."/>
            <person name="Sato S."/>
            <person name="Yoshida Y."/>
            <person name="Miyazaki K."/>
            <person name="Natsume S."/>
            <person name="Konno N."/>
        </authorList>
    </citation>
    <scope>NUCLEOTIDE SEQUENCE [LARGE SCALE GENOMIC DNA]</scope>
    <source>
        <strain evidence="7 8">NBRC 111202</strain>
    </source>
</reference>
<dbReference type="GO" id="GO:0005525">
    <property type="term" value="F:GTP binding"/>
    <property type="evidence" value="ECO:0007669"/>
    <property type="project" value="UniProtKB-KW"/>
</dbReference>
<dbReference type="Pfam" id="PF00503">
    <property type="entry name" value="G-alpha"/>
    <property type="match status" value="1"/>
</dbReference>
<keyword evidence="1 6" id="KW-0479">Metal-binding</keyword>
<dbReference type="SUPFAM" id="SSF47895">
    <property type="entry name" value="Transducin (alpha subunit), insertion domain"/>
    <property type="match status" value="1"/>
</dbReference>
<keyword evidence="6" id="KW-0460">Magnesium</keyword>
<dbReference type="PANTHER" id="PTHR10218">
    <property type="entry name" value="GTP-BINDING PROTEIN ALPHA SUBUNIT"/>
    <property type="match status" value="1"/>
</dbReference>
<evidence type="ECO:0000256" key="6">
    <source>
        <dbReference type="PIRSR" id="PIRSR601019-2"/>
    </source>
</evidence>
<dbReference type="SUPFAM" id="SSF52540">
    <property type="entry name" value="P-loop containing nucleoside triphosphate hydrolases"/>
    <property type="match status" value="1"/>
</dbReference>
<keyword evidence="2 5" id="KW-0547">Nucleotide-binding</keyword>
<dbReference type="Gene3D" id="1.10.400.10">
    <property type="entry name" value="GI Alpha 1, domain 2-like"/>
    <property type="match status" value="1"/>
</dbReference>
<evidence type="ECO:0000256" key="3">
    <source>
        <dbReference type="ARBA" id="ARBA00023134"/>
    </source>
</evidence>
<evidence type="ECO:0000313" key="8">
    <source>
        <dbReference type="Proteomes" id="UP000188533"/>
    </source>
</evidence>
<feature type="binding site" evidence="6">
    <location>
        <position position="48"/>
    </location>
    <ligand>
        <name>Mg(2+)</name>
        <dbReference type="ChEBI" id="CHEBI:18420"/>
    </ligand>
</feature>
<evidence type="ECO:0000256" key="1">
    <source>
        <dbReference type="ARBA" id="ARBA00022723"/>
    </source>
</evidence>
<evidence type="ECO:0000256" key="2">
    <source>
        <dbReference type="ARBA" id="ARBA00022741"/>
    </source>
</evidence>
<reference evidence="7 8" key="1">
    <citation type="submission" date="2016-08" db="EMBL/GenBank/DDBJ databases">
        <authorList>
            <consortium name="Lentinula edodes genome sequencing consortium"/>
            <person name="Sakamoto Y."/>
            <person name="Nakade K."/>
            <person name="Sato S."/>
            <person name="Yoshida Y."/>
            <person name="Miyazaki K."/>
            <person name="Natsume S."/>
            <person name="Konno N."/>
        </authorList>
    </citation>
    <scope>NUCLEOTIDE SEQUENCE [LARGE SCALE GENOMIC DNA]</scope>
    <source>
        <strain evidence="7 8">NBRC 111202</strain>
    </source>
</reference>
<dbReference type="SMART" id="SM00275">
    <property type="entry name" value="G_alpha"/>
    <property type="match status" value="1"/>
</dbReference>
<dbReference type="GO" id="GO:0046872">
    <property type="term" value="F:metal ion binding"/>
    <property type="evidence" value="ECO:0007669"/>
    <property type="project" value="UniProtKB-KW"/>
</dbReference>
<evidence type="ECO:0000313" key="7">
    <source>
        <dbReference type="EMBL" id="GAW07767.1"/>
    </source>
</evidence>
<dbReference type="GO" id="GO:0000750">
    <property type="term" value="P:pheromone-dependent signal transduction involved in conjugation with cellular fusion"/>
    <property type="evidence" value="ECO:0007669"/>
    <property type="project" value="TreeGrafter"/>
</dbReference>
<organism evidence="7 8">
    <name type="scientific">Lentinula edodes</name>
    <name type="common">Shiitake mushroom</name>
    <name type="synonym">Lentinus edodes</name>
    <dbReference type="NCBI Taxonomy" id="5353"/>
    <lineage>
        <taxon>Eukaryota</taxon>
        <taxon>Fungi</taxon>
        <taxon>Dikarya</taxon>
        <taxon>Basidiomycota</taxon>
        <taxon>Agaricomycotina</taxon>
        <taxon>Agaricomycetes</taxon>
        <taxon>Agaricomycetidae</taxon>
        <taxon>Agaricales</taxon>
        <taxon>Marasmiineae</taxon>
        <taxon>Omphalotaceae</taxon>
        <taxon>Lentinula</taxon>
    </lineage>
</organism>
<dbReference type="InterPro" id="IPR011025">
    <property type="entry name" value="GproteinA_insert"/>
</dbReference>
<sequence length="183" mass="20526">MGCVQSAGVDEEAKARNDEIENQLKRDRMMAKNEIKMLLLGAGESGKSTVLKQMKLIHHGGYNDNERESYKEIIFSNTVQSMRAILDALPSLDLSLNPSNDARRATILALPLQLEVDVMPRDVADSIKGIWNDPAVKEAVRRSREFQLNDSAVYYFNSIDRMSGPVCSRAIGPVVFTRERRIS</sequence>
<gene>
    <name evidence="7" type="ORF">LENED_009779</name>
</gene>
<dbReference type="STRING" id="5353.A0A1Q3EKM3"/>
<proteinExistence type="predicted"/>
<dbReference type="GO" id="GO:0005834">
    <property type="term" value="C:heterotrimeric G-protein complex"/>
    <property type="evidence" value="ECO:0007669"/>
    <property type="project" value="TreeGrafter"/>
</dbReference>
<evidence type="ECO:0000256" key="5">
    <source>
        <dbReference type="PIRSR" id="PIRSR601019-1"/>
    </source>
</evidence>
<dbReference type="GO" id="GO:0001664">
    <property type="term" value="F:G protein-coupled receptor binding"/>
    <property type="evidence" value="ECO:0007669"/>
    <property type="project" value="TreeGrafter"/>
</dbReference>
<dbReference type="Proteomes" id="UP000188533">
    <property type="component" value="Unassembled WGS sequence"/>
</dbReference>
<dbReference type="GO" id="GO:0005737">
    <property type="term" value="C:cytoplasm"/>
    <property type="evidence" value="ECO:0007669"/>
    <property type="project" value="TreeGrafter"/>
</dbReference>
<dbReference type="PROSITE" id="PS51882">
    <property type="entry name" value="G_ALPHA"/>
    <property type="match status" value="1"/>
</dbReference>
<keyword evidence="3 5" id="KW-0342">GTP-binding</keyword>
<dbReference type="GO" id="GO:0031683">
    <property type="term" value="F:G-protein beta/gamma-subunit complex binding"/>
    <property type="evidence" value="ECO:0007669"/>
    <property type="project" value="InterPro"/>
</dbReference>
<feature type="binding site" evidence="5">
    <location>
        <begin position="44"/>
        <end position="49"/>
    </location>
    <ligand>
        <name>GTP</name>
        <dbReference type="ChEBI" id="CHEBI:37565"/>
    </ligand>
</feature>
<evidence type="ECO:0000256" key="4">
    <source>
        <dbReference type="ARBA" id="ARBA00023224"/>
    </source>
</evidence>
<dbReference type="GO" id="GO:0007186">
    <property type="term" value="P:G protein-coupled receptor signaling pathway"/>
    <property type="evidence" value="ECO:0007669"/>
    <property type="project" value="InterPro"/>
</dbReference>
<dbReference type="PANTHER" id="PTHR10218:SF302">
    <property type="entry name" value="GUANINE NUCLEOTIDE-BINDING PROTEIN ALPHA-5 SUBUNIT"/>
    <property type="match status" value="1"/>
</dbReference>
<dbReference type="InterPro" id="IPR027417">
    <property type="entry name" value="P-loop_NTPase"/>
</dbReference>
<dbReference type="AlphaFoldDB" id="A0A1Q3EKM3"/>
<dbReference type="GO" id="GO:0003924">
    <property type="term" value="F:GTPase activity"/>
    <property type="evidence" value="ECO:0007669"/>
    <property type="project" value="InterPro"/>
</dbReference>
<dbReference type="InterPro" id="IPR001019">
    <property type="entry name" value="Gprotein_alpha_su"/>
</dbReference>
<dbReference type="FunFam" id="3.40.50.300:FF:000692">
    <property type="entry name" value="Guanine nucleotide-binding protein subunit alpha"/>
    <property type="match status" value="1"/>
</dbReference>